<feature type="chain" id="PRO_5016296605" evidence="8">
    <location>
        <begin position="25"/>
        <end position="900"/>
    </location>
</feature>
<comment type="similarity">
    <text evidence="2 7">Belongs to the peptidase M14 family.</text>
</comment>
<protein>
    <submittedName>
        <fullName evidence="11">Peptidase M14</fullName>
    </submittedName>
    <submittedName>
        <fullName evidence="10">Zinc carboxypeptidase</fullName>
    </submittedName>
</protein>
<comment type="caution">
    <text evidence="7">Lacks conserved residue(s) required for the propagation of feature annotation.</text>
</comment>
<evidence type="ECO:0000256" key="1">
    <source>
        <dbReference type="ARBA" id="ARBA00001947"/>
    </source>
</evidence>
<accession>A0A327WQ95</accession>
<evidence type="ECO:0000313" key="12">
    <source>
        <dbReference type="Proteomes" id="UP000249203"/>
    </source>
</evidence>
<dbReference type="GO" id="GO:0008270">
    <property type="term" value="F:zinc ion binding"/>
    <property type="evidence" value="ECO:0007669"/>
    <property type="project" value="InterPro"/>
</dbReference>
<evidence type="ECO:0000256" key="7">
    <source>
        <dbReference type="PROSITE-ProRule" id="PRU01379"/>
    </source>
</evidence>
<keyword evidence="6" id="KW-0482">Metalloprotease</keyword>
<dbReference type="GO" id="GO:0006508">
    <property type="term" value="P:proteolysis"/>
    <property type="evidence" value="ECO:0007669"/>
    <property type="project" value="UniProtKB-KW"/>
</dbReference>
<keyword evidence="13" id="KW-1185">Reference proteome</keyword>
<dbReference type="EMBL" id="QLMD01000017">
    <property type="protein sequence ID" value="RAJ93598.1"/>
    <property type="molecule type" value="Genomic_DNA"/>
</dbReference>
<proteinExistence type="inferred from homology"/>
<keyword evidence="10" id="KW-0121">Carboxypeptidase</keyword>
<gene>
    <name evidence="10" type="ORF">B0I24_1173</name>
    <name evidence="11" type="ORF">CWE07_13145</name>
</gene>
<dbReference type="AlphaFoldDB" id="A0A327WQ95"/>
<dbReference type="CDD" id="cd03143">
    <property type="entry name" value="A4_beta-galactosidase_middle_domain"/>
    <property type="match status" value="1"/>
</dbReference>
<feature type="domain" description="Peptidase M14" evidence="9">
    <location>
        <begin position="53"/>
        <end position="371"/>
    </location>
</feature>
<evidence type="ECO:0000256" key="5">
    <source>
        <dbReference type="ARBA" id="ARBA00022833"/>
    </source>
</evidence>
<reference evidence="11 13" key="1">
    <citation type="journal article" date="2018" name="Front. Microbiol.">
        <title>Genome-Based Analysis Reveals the Taxonomy and Diversity of the Family Idiomarinaceae.</title>
        <authorList>
            <person name="Liu Y."/>
            <person name="Lai Q."/>
            <person name="Shao Z."/>
        </authorList>
    </citation>
    <scope>NUCLEOTIDE SEQUENCE [LARGE SCALE GENOMIC DNA]</scope>
    <source>
        <strain evidence="11 13">CF12-14</strain>
    </source>
</reference>
<dbReference type="EMBL" id="PIPK01000017">
    <property type="protein sequence ID" value="RUO19053.1"/>
    <property type="molecule type" value="Genomic_DNA"/>
</dbReference>
<comment type="cofactor">
    <cofactor evidence="1">
        <name>Zn(2+)</name>
        <dbReference type="ChEBI" id="CHEBI:29105"/>
    </cofactor>
</comment>
<dbReference type="Gene3D" id="3.40.50.880">
    <property type="match status" value="1"/>
</dbReference>
<dbReference type="Gene3D" id="3.40.630.10">
    <property type="entry name" value="Zn peptidases"/>
    <property type="match status" value="1"/>
</dbReference>
<comment type="caution">
    <text evidence="10">The sequence shown here is derived from an EMBL/GenBank/DDBJ whole genome shotgun (WGS) entry which is preliminary data.</text>
</comment>
<evidence type="ECO:0000313" key="11">
    <source>
        <dbReference type="EMBL" id="RUO19053.1"/>
    </source>
</evidence>
<evidence type="ECO:0000256" key="2">
    <source>
        <dbReference type="ARBA" id="ARBA00005988"/>
    </source>
</evidence>
<dbReference type="PROSITE" id="PS52035">
    <property type="entry name" value="PEPTIDASE_M14"/>
    <property type="match status" value="1"/>
</dbReference>
<reference evidence="10 12" key="2">
    <citation type="submission" date="2018-06" db="EMBL/GenBank/DDBJ databases">
        <title>Genomic Encyclopedia of Type Strains, Phase III (KMG-III): the genomes of soil and plant-associated and newly described type strains.</title>
        <authorList>
            <person name="Whitman W."/>
        </authorList>
    </citation>
    <scope>NUCLEOTIDE SEQUENCE [LARGE SCALE GENOMIC DNA]</scope>
    <source>
        <strain evidence="10 12">CGMCC 1.15366</strain>
    </source>
</reference>
<evidence type="ECO:0000313" key="10">
    <source>
        <dbReference type="EMBL" id="RAJ93598.1"/>
    </source>
</evidence>
<dbReference type="SUPFAM" id="SSF53187">
    <property type="entry name" value="Zn-dependent exopeptidases"/>
    <property type="match status" value="1"/>
</dbReference>
<dbReference type="InterPro" id="IPR029062">
    <property type="entry name" value="Class_I_gatase-like"/>
</dbReference>
<keyword evidence="3" id="KW-0645">Protease</keyword>
<dbReference type="Pfam" id="PF00246">
    <property type="entry name" value="Peptidase_M14"/>
    <property type="match status" value="1"/>
</dbReference>
<dbReference type="PANTHER" id="PTHR11705:SF143">
    <property type="entry name" value="SLL0236 PROTEIN"/>
    <property type="match status" value="1"/>
</dbReference>
<dbReference type="SUPFAM" id="SSF52317">
    <property type="entry name" value="Class I glutamine amidotransferase-like"/>
    <property type="match status" value="1"/>
</dbReference>
<keyword evidence="8" id="KW-0732">Signal</keyword>
<evidence type="ECO:0000256" key="6">
    <source>
        <dbReference type="ARBA" id="ARBA00023049"/>
    </source>
</evidence>
<dbReference type="InterPro" id="IPR000834">
    <property type="entry name" value="Peptidase_M14"/>
</dbReference>
<name>A0A327WQ95_9GAMM</name>
<evidence type="ECO:0000313" key="13">
    <source>
        <dbReference type="Proteomes" id="UP000287865"/>
    </source>
</evidence>
<evidence type="ECO:0000256" key="3">
    <source>
        <dbReference type="ARBA" id="ARBA00022670"/>
    </source>
</evidence>
<dbReference type="PANTHER" id="PTHR11705">
    <property type="entry name" value="PROTEASE FAMILY M14 CARBOXYPEPTIDASE A,B"/>
    <property type="match status" value="1"/>
</dbReference>
<dbReference type="RefSeq" id="WP_111570352.1">
    <property type="nucleotide sequence ID" value="NZ_PIPK01000017.1"/>
</dbReference>
<sequence length="900" mass="99051">MQCTGLCSAILAGSMMLFSGAVVAAQSVPQWPVTDYDTTPDIEEILGYPAGSRISSPEQIAEYFEALAEAHSDRIQLFDYGETWQGRRLFYAVISSPQNLANLSEHQSAMAALADPRQTSASEAESLIDGLPGAIWIGASVHGNEISPAEATLVTAWHLLASQAEETSQLLDNTLIYIDPLQNPDGRARFVSRYYATVGLEPSADRLAAELNEPWPNGRTNHYLFDMNRDWFALTQPESRGRVAAFLKARPLYYVDSHEMGGDSSYFFAPSAEPLNPLVTESQRESLVDLGKNNGRWFDEFGYDYFTAEIFDLFYPGYGGNWPNYSGSLATTYEMASARGHHFKQSDGQILTFADGVQRNFVAFMASIETVANNRRQLLENFYAYRQSGIEKGSQRGAVGSYILPNQRDTAGHQRLVAILAEQGVEVTRTTGNFRACGETYEAGAYVVNLAQPSHHLARVLLDPEVPLAEDFLQEQERLRANNLPDQIYDVTAWSLPHLFNLDLVTCSQSLNVAGELVDSTRIEPGYIVEGTTETDASYGYVVRWGDMNSGRLLTAALREGLRIRSADSSFTHADGREFEAGSFVLPRAGNPDNLTEVLTELTRQTGAIAEPLASSWITSGPSIGSGNFKPLPTPSIALLWDEPASVLSAGSTRYIIEQEFNYPVTAIRPAQLRSADLSAYQVLILPASGRAGAYQQALGEQGRENLSNWVARGGVLITLGNATGFVVEGEEPLLASALERKASEQAVADEYKGTSVEGRLITDTEDYQSYLVSPEAQPDWVPGIIARTEVDQEHWLTAGVHEQLYTTYIGNEIYTPLRISNGRNVVNFAGSDELLASGYLWEDNRHQIAYKPYLMVQPEGRGLVISFTQEPNLRGYQHGQFTLLLNAIFRGAAHATPLR</sequence>
<dbReference type="OrthoDB" id="9758209at2"/>
<feature type="signal peptide" evidence="8">
    <location>
        <begin position="1"/>
        <end position="24"/>
    </location>
</feature>
<dbReference type="GO" id="GO:0004181">
    <property type="term" value="F:metallocarboxypeptidase activity"/>
    <property type="evidence" value="ECO:0007669"/>
    <property type="project" value="InterPro"/>
</dbReference>
<dbReference type="GO" id="GO:0005615">
    <property type="term" value="C:extracellular space"/>
    <property type="evidence" value="ECO:0007669"/>
    <property type="project" value="TreeGrafter"/>
</dbReference>
<evidence type="ECO:0000259" key="9">
    <source>
        <dbReference type="PROSITE" id="PS52035"/>
    </source>
</evidence>
<evidence type="ECO:0000256" key="4">
    <source>
        <dbReference type="ARBA" id="ARBA00022801"/>
    </source>
</evidence>
<organism evidence="10 12">
    <name type="scientific">Aliidiomarina maris</name>
    <dbReference type="NCBI Taxonomy" id="531312"/>
    <lineage>
        <taxon>Bacteria</taxon>
        <taxon>Pseudomonadati</taxon>
        <taxon>Pseudomonadota</taxon>
        <taxon>Gammaproteobacteria</taxon>
        <taxon>Alteromonadales</taxon>
        <taxon>Idiomarinaceae</taxon>
        <taxon>Aliidiomarina</taxon>
    </lineage>
</organism>
<evidence type="ECO:0000256" key="8">
    <source>
        <dbReference type="SAM" id="SignalP"/>
    </source>
</evidence>
<dbReference type="Proteomes" id="UP000249203">
    <property type="component" value="Unassembled WGS sequence"/>
</dbReference>
<keyword evidence="5" id="KW-0862">Zinc</keyword>
<keyword evidence="4" id="KW-0378">Hydrolase</keyword>
<dbReference type="Proteomes" id="UP000287865">
    <property type="component" value="Unassembled WGS sequence"/>
</dbReference>